<dbReference type="Pfam" id="PF13911">
    <property type="entry name" value="AhpC-TSA_2"/>
    <property type="match status" value="1"/>
</dbReference>
<reference evidence="1" key="1">
    <citation type="journal article" date="2021" name="IMA Fungus">
        <title>Genomic characterization of three marine fungi, including Emericellopsis atlantica sp. nov. with signatures of a generalist lifestyle and marine biomass degradation.</title>
        <authorList>
            <person name="Hagestad O.C."/>
            <person name="Hou L."/>
            <person name="Andersen J.H."/>
            <person name="Hansen E.H."/>
            <person name="Altermark B."/>
            <person name="Li C."/>
            <person name="Kuhnert E."/>
            <person name="Cox R.J."/>
            <person name="Crous P.W."/>
            <person name="Spatafora J.W."/>
            <person name="Lail K."/>
            <person name="Amirebrahimi M."/>
            <person name="Lipzen A."/>
            <person name="Pangilinan J."/>
            <person name="Andreopoulos W."/>
            <person name="Hayes R.D."/>
            <person name="Ng V."/>
            <person name="Grigoriev I.V."/>
            <person name="Jackson S.A."/>
            <person name="Sutton T.D.S."/>
            <person name="Dobson A.D.W."/>
            <person name="Rama T."/>
        </authorList>
    </citation>
    <scope>NUCLEOTIDE SEQUENCE</scope>
    <source>
        <strain evidence="1">TRa3180A</strain>
    </source>
</reference>
<dbReference type="OrthoDB" id="40334at2759"/>
<accession>A0A9P8CDZ6</accession>
<dbReference type="Proteomes" id="UP000887226">
    <property type="component" value="Unassembled WGS sequence"/>
</dbReference>
<evidence type="ECO:0000313" key="2">
    <source>
        <dbReference type="Proteomes" id="UP000887226"/>
    </source>
</evidence>
<dbReference type="PANTHER" id="PTHR42336:SF2">
    <property type="entry name" value="THIOREDOXIN DOMAIN-CONTAINING PROTEIN"/>
    <property type="match status" value="1"/>
</dbReference>
<dbReference type="EMBL" id="MU253968">
    <property type="protein sequence ID" value="KAG9243554.1"/>
    <property type="molecule type" value="Genomic_DNA"/>
</dbReference>
<dbReference type="InterPro" id="IPR032801">
    <property type="entry name" value="PXL2A/B/C"/>
</dbReference>
<dbReference type="AlphaFoldDB" id="A0A9P8CDZ6"/>
<proteinExistence type="predicted"/>
<evidence type="ECO:0000313" key="1">
    <source>
        <dbReference type="EMBL" id="KAG9243554.1"/>
    </source>
</evidence>
<dbReference type="SUPFAM" id="SSF52833">
    <property type="entry name" value="Thioredoxin-like"/>
    <property type="match status" value="1"/>
</dbReference>
<comment type="caution">
    <text evidence="1">The sequence shown here is derived from an EMBL/GenBank/DDBJ whole genome shotgun (WGS) entry which is preliminary data.</text>
</comment>
<gene>
    <name evidence="1" type="ORF">BJ878DRAFT_443122</name>
</gene>
<dbReference type="InterPro" id="IPR036249">
    <property type="entry name" value="Thioredoxin-like_sf"/>
</dbReference>
<protein>
    <recommendedName>
        <fullName evidence="3">Alkyl hydroperoxide reductase subunit C/ Thiol specific antioxidant domain-containing protein</fullName>
    </recommendedName>
</protein>
<keyword evidence="2" id="KW-1185">Reference proteome</keyword>
<dbReference type="PANTHER" id="PTHR42336">
    <property type="entry name" value="THIOREDOXIN DOMAIN-CONTAINING PROTEIN-RELATED"/>
    <property type="match status" value="1"/>
</dbReference>
<dbReference type="Gene3D" id="3.40.30.10">
    <property type="entry name" value="Glutaredoxin"/>
    <property type="match status" value="1"/>
</dbReference>
<organism evidence="1 2">
    <name type="scientific">Calycina marina</name>
    <dbReference type="NCBI Taxonomy" id="1763456"/>
    <lineage>
        <taxon>Eukaryota</taxon>
        <taxon>Fungi</taxon>
        <taxon>Dikarya</taxon>
        <taxon>Ascomycota</taxon>
        <taxon>Pezizomycotina</taxon>
        <taxon>Leotiomycetes</taxon>
        <taxon>Helotiales</taxon>
        <taxon>Pezizellaceae</taxon>
        <taxon>Calycina</taxon>
    </lineage>
</organism>
<sequence length="243" mass="26321">MFSKFTTKLALKQAGIPTNAFDTNQFQSKSTNSKDPKATNELIPFNNPFTNLSVPPSWKSWATPAPPPIGVAAAPLVGGFAPSSAKLPMPPPDRRPVLVCFLRNTGCAFAEKTFLDLRTIANKYPNIQCVAISHSSCAATERWVTALGGSWAVSIVVDEDRSLYAAWGLGVSNSWHLVAPPVGIAARKLWNEEKIWPREVDPSGNRWQTGGSWVVDRSGNVRWGGAMRSAADIPNFKEAATTV</sequence>
<name>A0A9P8CDZ6_9HELO</name>
<evidence type="ECO:0008006" key="3">
    <source>
        <dbReference type="Google" id="ProtNLM"/>
    </source>
</evidence>